<feature type="domain" description="Peptidase S1" evidence="13">
    <location>
        <begin position="118"/>
        <end position="364"/>
    </location>
</feature>
<keyword evidence="8" id="KW-1015">Disulfide bond</keyword>
<organism evidence="17">
    <name type="scientific">Diabrotica virgifera virgifera</name>
    <name type="common">western corn rootworm</name>
    <dbReference type="NCBI Taxonomy" id="50390"/>
    <lineage>
        <taxon>Eukaryota</taxon>
        <taxon>Metazoa</taxon>
        <taxon>Ecdysozoa</taxon>
        <taxon>Arthropoda</taxon>
        <taxon>Hexapoda</taxon>
        <taxon>Insecta</taxon>
        <taxon>Pterygota</taxon>
        <taxon>Neoptera</taxon>
        <taxon>Endopterygota</taxon>
        <taxon>Coleoptera</taxon>
        <taxon>Polyphaga</taxon>
        <taxon>Cucujiformia</taxon>
        <taxon>Chrysomeloidea</taxon>
        <taxon>Chrysomelidae</taxon>
        <taxon>Galerucinae</taxon>
        <taxon>Diabroticina</taxon>
        <taxon>Diabroticites</taxon>
        <taxon>Diabrotica</taxon>
    </lineage>
</organism>
<evidence type="ECO:0000256" key="4">
    <source>
        <dbReference type="ARBA" id="ARBA00022729"/>
    </source>
</evidence>
<dbReference type="Gene3D" id="3.30.1640.30">
    <property type="match status" value="1"/>
</dbReference>
<evidence type="ECO:0000256" key="7">
    <source>
        <dbReference type="ARBA" id="ARBA00023145"/>
    </source>
</evidence>
<evidence type="ECO:0000313" key="16">
    <source>
        <dbReference type="Proteomes" id="UP001652700"/>
    </source>
</evidence>
<dbReference type="InterPro" id="IPR038565">
    <property type="entry name" value="CLIP_sf"/>
</dbReference>
<dbReference type="FunFam" id="3.30.1640.30:FF:000001">
    <property type="entry name" value="Serine protease 7"/>
    <property type="match status" value="1"/>
</dbReference>
<evidence type="ECO:0000256" key="3">
    <source>
        <dbReference type="ARBA" id="ARBA00022670"/>
    </source>
</evidence>
<dbReference type="InterPro" id="IPR001314">
    <property type="entry name" value="Peptidase_S1A"/>
</dbReference>
<reference evidence="15" key="2">
    <citation type="submission" date="2025-05" db="UniProtKB">
        <authorList>
            <consortium name="EnsemblMetazoa"/>
        </authorList>
    </citation>
    <scope>IDENTIFICATION</scope>
</reference>
<evidence type="ECO:0000256" key="6">
    <source>
        <dbReference type="ARBA" id="ARBA00022825"/>
    </source>
</evidence>
<evidence type="ECO:0000256" key="12">
    <source>
        <dbReference type="RuleBase" id="RU366078"/>
    </source>
</evidence>
<dbReference type="PROSITE" id="PS00134">
    <property type="entry name" value="TRYPSIN_HIS"/>
    <property type="match status" value="1"/>
</dbReference>
<dbReference type="InterPro" id="IPR033116">
    <property type="entry name" value="TRYPSIN_SER"/>
</dbReference>
<feature type="signal peptide" evidence="12">
    <location>
        <begin position="1"/>
        <end position="20"/>
    </location>
</feature>
<comment type="similarity">
    <text evidence="10 12">Belongs to the peptidase S1 family. CLIP subfamily.</text>
</comment>
<dbReference type="Pfam" id="PF00089">
    <property type="entry name" value="Trypsin"/>
    <property type="match status" value="1"/>
</dbReference>
<keyword evidence="6 11" id="KW-0720">Serine protease</keyword>
<evidence type="ECO:0000256" key="11">
    <source>
        <dbReference type="RuleBase" id="RU363034"/>
    </source>
</evidence>
<gene>
    <name evidence="17" type="primary">LOC114335549</name>
</gene>
<dbReference type="PROSITE" id="PS51888">
    <property type="entry name" value="CLIP"/>
    <property type="match status" value="1"/>
</dbReference>
<dbReference type="SMART" id="SM00680">
    <property type="entry name" value="CLIP"/>
    <property type="match status" value="1"/>
</dbReference>
<evidence type="ECO:0000313" key="15">
    <source>
        <dbReference type="EnsemblMetazoa" id="XP_028141597.1"/>
    </source>
</evidence>
<dbReference type="SUPFAM" id="SSF50494">
    <property type="entry name" value="Trypsin-like serine proteases"/>
    <property type="match status" value="1"/>
</dbReference>
<dbReference type="SMART" id="SM00020">
    <property type="entry name" value="Tryp_SPc"/>
    <property type="match status" value="1"/>
</dbReference>
<dbReference type="Pfam" id="PF12032">
    <property type="entry name" value="CLIP"/>
    <property type="match status" value="1"/>
</dbReference>
<keyword evidence="2 12" id="KW-0964">Secreted</keyword>
<dbReference type="InterPro" id="IPR009003">
    <property type="entry name" value="Peptidase_S1_PA"/>
</dbReference>
<feature type="chain" id="PRO_5028524547" description="CLIP domain-containing serine protease" evidence="12">
    <location>
        <begin position="21"/>
        <end position="364"/>
    </location>
</feature>
<dbReference type="PROSITE" id="PS50240">
    <property type="entry name" value="TRYPSIN_DOM"/>
    <property type="match status" value="1"/>
</dbReference>
<evidence type="ECO:0000259" key="13">
    <source>
        <dbReference type="PROSITE" id="PS50240"/>
    </source>
</evidence>
<keyword evidence="16" id="KW-1185">Reference proteome</keyword>
<comment type="domain">
    <text evidence="12">The clip domain consists of 35-55 residues which are 'knitted' together usually by 3 conserved disulfide bonds forming a clip-like compact structure.</text>
</comment>
<dbReference type="InterPro" id="IPR043504">
    <property type="entry name" value="Peptidase_S1_PA_chymotrypsin"/>
</dbReference>
<dbReference type="Proteomes" id="UP001652700">
    <property type="component" value="Unplaced"/>
</dbReference>
<dbReference type="AlphaFoldDB" id="A0A6P7G3J5"/>
<evidence type="ECO:0000256" key="10">
    <source>
        <dbReference type="ARBA" id="ARBA00024195"/>
    </source>
</evidence>
<dbReference type="PROSITE" id="PS00135">
    <property type="entry name" value="TRYPSIN_SER"/>
    <property type="match status" value="1"/>
</dbReference>
<dbReference type="EC" id="3.4.21.-" evidence="11"/>
<proteinExistence type="inferred from homology"/>
<keyword evidence="3 11" id="KW-0645">Protease</keyword>
<dbReference type="FunFam" id="2.40.10.10:FF:000015">
    <property type="entry name" value="Atrial natriuretic peptide-converting enzyme"/>
    <property type="match status" value="1"/>
</dbReference>
<dbReference type="CDD" id="cd00190">
    <property type="entry name" value="Tryp_SPc"/>
    <property type="match status" value="1"/>
</dbReference>
<keyword evidence="9" id="KW-0325">Glycoprotein</keyword>
<evidence type="ECO:0000313" key="17">
    <source>
        <dbReference type="RefSeq" id="XP_028141597.1"/>
    </source>
</evidence>
<keyword evidence="4 12" id="KW-0732">Signal</keyword>
<evidence type="ECO:0000256" key="8">
    <source>
        <dbReference type="ARBA" id="ARBA00023157"/>
    </source>
</evidence>
<evidence type="ECO:0000256" key="9">
    <source>
        <dbReference type="ARBA" id="ARBA00023180"/>
    </source>
</evidence>
<evidence type="ECO:0000256" key="2">
    <source>
        <dbReference type="ARBA" id="ARBA00022525"/>
    </source>
</evidence>
<dbReference type="GO" id="GO:0004252">
    <property type="term" value="F:serine-type endopeptidase activity"/>
    <property type="evidence" value="ECO:0007669"/>
    <property type="project" value="UniProtKB-UniRule"/>
</dbReference>
<keyword evidence="7" id="KW-0865">Zymogen</keyword>
<comment type="subcellular location">
    <subcellularLocation>
        <location evidence="1 12">Secreted</location>
    </subcellularLocation>
</comment>
<dbReference type="InterPro" id="IPR022700">
    <property type="entry name" value="CLIP"/>
</dbReference>
<sequence>MFKFVSILCCINLFVVRVYGQEGSQCYTSRKEFGSCINIKTCNYMVQLLINRKQDPEILNYLRSSTCGFIGKDPLICCPQTKEEEESEENLIVSNGNQNTKLPLKPQCGLSNVTNPRIVGGVPAKLNEFPFMVILGYRNKLNPTIPKWLCGGTLITEKHVLTAAHCAYNRNDLYLVRVGELILYDDMDSASPEDISISKIKMHESFSPTEFTNDIAIITLSSKPKNPLVWPVCLPVEDPMKSSSYIGENGVVAGWGSLYFDGPRSSSLQVADMPVLNQNSCQRVFGQNTVIDNRIICAGWLSGAKDTCQGDSGGPLMFAVKEQKHFWYYQIGIISYGFRCAEIGYPGVFTRVTNYLDWIQTNVV</sequence>
<dbReference type="InterPro" id="IPR001254">
    <property type="entry name" value="Trypsin_dom"/>
</dbReference>
<evidence type="ECO:0000259" key="14">
    <source>
        <dbReference type="PROSITE" id="PS51888"/>
    </source>
</evidence>
<feature type="domain" description="Clip" evidence="14">
    <location>
        <begin position="25"/>
        <end position="78"/>
    </location>
</feature>
<name>A0A6P7G3J5_DIAVI</name>
<dbReference type="InterPro" id="IPR018114">
    <property type="entry name" value="TRYPSIN_HIS"/>
</dbReference>
<dbReference type="GeneID" id="114335549"/>
<dbReference type="PANTHER" id="PTHR24252:SF7">
    <property type="entry name" value="HYALIN"/>
    <property type="match status" value="1"/>
</dbReference>
<accession>A0A6P7G3J5</accession>
<dbReference type="GO" id="GO:0005576">
    <property type="term" value="C:extracellular region"/>
    <property type="evidence" value="ECO:0007669"/>
    <property type="project" value="UniProtKB-SubCell"/>
</dbReference>
<protein>
    <recommendedName>
        <fullName evidence="12">CLIP domain-containing serine protease</fullName>
        <ecNumber evidence="11">3.4.21.-</ecNumber>
    </recommendedName>
</protein>
<dbReference type="KEGG" id="dvv:114335549"/>
<dbReference type="OrthoDB" id="425190at2759"/>
<dbReference type="Gene3D" id="2.40.10.10">
    <property type="entry name" value="Trypsin-like serine proteases"/>
    <property type="match status" value="1"/>
</dbReference>
<dbReference type="EnsemblMetazoa" id="XM_028285796.2">
    <property type="protein sequence ID" value="XP_028141597.1"/>
    <property type="gene ID" value="LOC114335549"/>
</dbReference>
<reference evidence="17" key="1">
    <citation type="submission" date="2025-04" db="UniProtKB">
        <authorList>
            <consortium name="RefSeq"/>
        </authorList>
    </citation>
    <scope>IDENTIFICATION</scope>
    <source>
        <tissue evidence="17">Whole insect</tissue>
    </source>
</reference>
<evidence type="ECO:0000256" key="5">
    <source>
        <dbReference type="ARBA" id="ARBA00022801"/>
    </source>
</evidence>
<dbReference type="GO" id="GO:0006508">
    <property type="term" value="P:proteolysis"/>
    <property type="evidence" value="ECO:0007669"/>
    <property type="project" value="UniProtKB-KW"/>
</dbReference>
<dbReference type="PRINTS" id="PR00722">
    <property type="entry name" value="CHYMOTRYPSIN"/>
</dbReference>
<dbReference type="FunCoup" id="A0A6P7G3J5">
    <property type="interactions" value="2"/>
</dbReference>
<keyword evidence="5 11" id="KW-0378">Hydrolase</keyword>
<dbReference type="InParanoid" id="A0A6P7G3J5"/>
<dbReference type="RefSeq" id="XP_028141597.1">
    <property type="nucleotide sequence ID" value="XM_028285796.1"/>
</dbReference>
<evidence type="ECO:0000256" key="1">
    <source>
        <dbReference type="ARBA" id="ARBA00004613"/>
    </source>
</evidence>
<dbReference type="PANTHER" id="PTHR24252">
    <property type="entry name" value="ACROSIN-RELATED"/>
    <property type="match status" value="1"/>
</dbReference>